<reference evidence="1 2" key="1">
    <citation type="submission" date="2018-10" db="EMBL/GenBank/DDBJ databases">
        <title>Marmoricola sp. 4Q3S-7 whole genome shotgun sequence.</title>
        <authorList>
            <person name="Li F."/>
        </authorList>
    </citation>
    <scope>NUCLEOTIDE SEQUENCE [LARGE SCALE GENOMIC DNA]</scope>
    <source>
        <strain evidence="1 2">4Q3S-7</strain>
    </source>
</reference>
<evidence type="ECO:0000313" key="2">
    <source>
        <dbReference type="Proteomes" id="UP000281708"/>
    </source>
</evidence>
<keyword evidence="2" id="KW-1185">Reference proteome</keyword>
<organism evidence="1 2">
    <name type="scientific">Nocardioides mangrovicus</name>
    <dbReference type="NCBI Taxonomy" id="2478913"/>
    <lineage>
        <taxon>Bacteria</taxon>
        <taxon>Bacillati</taxon>
        <taxon>Actinomycetota</taxon>
        <taxon>Actinomycetes</taxon>
        <taxon>Propionibacteriales</taxon>
        <taxon>Nocardioidaceae</taxon>
        <taxon>Nocardioides</taxon>
    </lineage>
</organism>
<dbReference type="EMBL" id="RDBE01000007">
    <property type="protein sequence ID" value="RLV49057.1"/>
    <property type="molecule type" value="Genomic_DNA"/>
</dbReference>
<protein>
    <submittedName>
        <fullName evidence="1">Uncharacterized protein</fullName>
    </submittedName>
</protein>
<evidence type="ECO:0000313" key="1">
    <source>
        <dbReference type="EMBL" id="RLV49057.1"/>
    </source>
</evidence>
<sequence>MGELRSAILVLDQFLTSTALNSVGGSTSWAESSRASAAAAYDLLIGIPEFQEFEASLVRTRLQRLQANAARDGDQRLLRVVEQLTGRD</sequence>
<dbReference type="Proteomes" id="UP000281708">
    <property type="component" value="Unassembled WGS sequence"/>
</dbReference>
<comment type="caution">
    <text evidence="1">The sequence shown here is derived from an EMBL/GenBank/DDBJ whole genome shotgun (WGS) entry which is preliminary data.</text>
</comment>
<dbReference type="AlphaFoldDB" id="A0A3L8P261"/>
<proteinExistence type="predicted"/>
<name>A0A3L8P261_9ACTN</name>
<dbReference type="RefSeq" id="WP_121806161.1">
    <property type="nucleotide sequence ID" value="NZ_RDBE01000007.1"/>
</dbReference>
<accession>A0A3L8P261</accession>
<gene>
    <name evidence="1" type="ORF">D9V37_10800</name>
</gene>